<keyword evidence="7" id="KW-1185">Reference proteome</keyword>
<dbReference type="GO" id="GO:0016020">
    <property type="term" value="C:membrane"/>
    <property type="evidence" value="ECO:0007669"/>
    <property type="project" value="UniProtKB-SubCell"/>
</dbReference>
<protein>
    <submittedName>
        <fullName evidence="6">Colicin V production protein</fullName>
    </submittedName>
</protein>
<dbReference type="PANTHER" id="PTHR37306">
    <property type="entry name" value="COLICIN V PRODUCTION PROTEIN"/>
    <property type="match status" value="1"/>
</dbReference>
<name>A0A1H3CG61_9FIRM</name>
<feature type="transmembrane region" description="Helical" evidence="5">
    <location>
        <begin position="98"/>
        <end position="120"/>
    </location>
</feature>
<dbReference type="EMBL" id="FNNG01000012">
    <property type="protein sequence ID" value="SDX53113.1"/>
    <property type="molecule type" value="Genomic_DNA"/>
</dbReference>
<evidence type="ECO:0000313" key="6">
    <source>
        <dbReference type="EMBL" id="SDX53113.1"/>
    </source>
</evidence>
<dbReference type="Proteomes" id="UP000198828">
    <property type="component" value="Unassembled WGS sequence"/>
</dbReference>
<comment type="subcellular location">
    <subcellularLocation>
        <location evidence="1">Membrane</location>
        <topology evidence="1">Multi-pass membrane protein</topology>
    </subcellularLocation>
</comment>
<keyword evidence="4 5" id="KW-0472">Membrane</keyword>
<feature type="transmembrane region" description="Helical" evidence="5">
    <location>
        <begin position="140"/>
        <end position="160"/>
    </location>
</feature>
<gene>
    <name evidence="6" type="ORF">SAMN05660923_02487</name>
</gene>
<dbReference type="AlphaFoldDB" id="A0A1H3CG61"/>
<evidence type="ECO:0000256" key="3">
    <source>
        <dbReference type="ARBA" id="ARBA00022989"/>
    </source>
</evidence>
<sequence length="199" mass="22478">MILNWLDGLMIFIIIYTISKGLRLGLILSLFSIIQVILNILIVKIYYPMVSEFITNTPALYNFFRTITNGVLKILFYSKVKGDINFISNLFAQGLLKVIITISAILIVFIISNALIGFILELFSFLLKAPILKQLNKMGGIIFGLIEGLFIIYILSMILLPISTLFPQSFIGEGVENSIILYYLKDLKINLNIIDGDFI</sequence>
<reference evidence="6 7" key="1">
    <citation type="submission" date="2016-10" db="EMBL/GenBank/DDBJ databases">
        <authorList>
            <person name="de Groot N.N."/>
        </authorList>
    </citation>
    <scope>NUCLEOTIDE SEQUENCE [LARGE SCALE GENOMIC DNA]</scope>
    <source>
        <strain evidence="6 7">DSM 23310</strain>
    </source>
</reference>
<keyword evidence="3 5" id="KW-1133">Transmembrane helix</keyword>
<proteinExistence type="predicted"/>
<evidence type="ECO:0000256" key="5">
    <source>
        <dbReference type="SAM" id="Phobius"/>
    </source>
</evidence>
<accession>A0A1H3CG61</accession>
<evidence type="ECO:0000256" key="2">
    <source>
        <dbReference type="ARBA" id="ARBA00022692"/>
    </source>
</evidence>
<organism evidence="6 7">
    <name type="scientific">Tepidimicrobium xylanilyticum</name>
    <dbReference type="NCBI Taxonomy" id="1123352"/>
    <lineage>
        <taxon>Bacteria</taxon>
        <taxon>Bacillati</taxon>
        <taxon>Bacillota</taxon>
        <taxon>Tissierellia</taxon>
        <taxon>Tissierellales</taxon>
        <taxon>Tepidimicrobiaceae</taxon>
        <taxon>Tepidimicrobium</taxon>
    </lineage>
</organism>
<keyword evidence="2 5" id="KW-0812">Transmembrane</keyword>
<dbReference type="InterPro" id="IPR003825">
    <property type="entry name" value="Colicin-V_CvpA"/>
</dbReference>
<evidence type="ECO:0000256" key="1">
    <source>
        <dbReference type="ARBA" id="ARBA00004141"/>
    </source>
</evidence>
<feature type="transmembrane region" description="Helical" evidence="5">
    <location>
        <begin position="21"/>
        <end position="47"/>
    </location>
</feature>
<evidence type="ECO:0000256" key="4">
    <source>
        <dbReference type="ARBA" id="ARBA00023136"/>
    </source>
</evidence>
<dbReference type="PANTHER" id="PTHR37306:SF1">
    <property type="entry name" value="COLICIN V PRODUCTION PROTEIN"/>
    <property type="match status" value="1"/>
</dbReference>
<dbReference type="GO" id="GO:0009403">
    <property type="term" value="P:toxin biosynthetic process"/>
    <property type="evidence" value="ECO:0007669"/>
    <property type="project" value="InterPro"/>
</dbReference>
<dbReference type="Pfam" id="PF02674">
    <property type="entry name" value="Colicin_V"/>
    <property type="match status" value="1"/>
</dbReference>
<evidence type="ECO:0000313" key="7">
    <source>
        <dbReference type="Proteomes" id="UP000198828"/>
    </source>
</evidence>